<dbReference type="AlphaFoldDB" id="A0A382SNX7"/>
<dbReference type="EMBL" id="UINC01130087">
    <property type="protein sequence ID" value="SVD10927.1"/>
    <property type="molecule type" value="Genomic_DNA"/>
</dbReference>
<proteinExistence type="predicted"/>
<gene>
    <name evidence="2" type="ORF">METZ01_LOCUS363781</name>
</gene>
<sequence>MSAKKDIKVSVFLDQEMATFIDETKAYGMNRSDYMRSIVWEKMKRKRSKPSQPSDDPFTYPVINGRLIPDDLKEYSQLILEWWPIRHKKKATCSRKVAERIFDRLRTFTPKDRKIALERAISGGWMDIWEVKQSKIADEPKNNHPQHRVFTADKGFID</sequence>
<organism evidence="2">
    <name type="scientific">marine metagenome</name>
    <dbReference type="NCBI Taxonomy" id="408172"/>
    <lineage>
        <taxon>unclassified sequences</taxon>
        <taxon>metagenomes</taxon>
        <taxon>ecological metagenomes</taxon>
    </lineage>
</organism>
<name>A0A382SNX7_9ZZZZ</name>
<feature type="region of interest" description="Disordered" evidence="1">
    <location>
        <begin position="139"/>
        <end position="158"/>
    </location>
</feature>
<reference evidence="2" key="1">
    <citation type="submission" date="2018-05" db="EMBL/GenBank/DDBJ databases">
        <authorList>
            <person name="Lanie J.A."/>
            <person name="Ng W.-L."/>
            <person name="Kazmierczak K.M."/>
            <person name="Andrzejewski T.M."/>
            <person name="Davidsen T.M."/>
            <person name="Wayne K.J."/>
            <person name="Tettelin H."/>
            <person name="Glass J.I."/>
            <person name="Rusch D."/>
            <person name="Podicherti R."/>
            <person name="Tsui H.-C.T."/>
            <person name="Winkler M.E."/>
        </authorList>
    </citation>
    <scope>NUCLEOTIDE SEQUENCE</scope>
</reference>
<evidence type="ECO:0000313" key="2">
    <source>
        <dbReference type="EMBL" id="SVD10927.1"/>
    </source>
</evidence>
<protein>
    <submittedName>
        <fullName evidence="2">Uncharacterized protein</fullName>
    </submittedName>
</protein>
<evidence type="ECO:0000256" key="1">
    <source>
        <dbReference type="SAM" id="MobiDB-lite"/>
    </source>
</evidence>
<accession>A0A382SNX7</accession>